<dbReference type="InterPro" id="IPR049457">
    <property type="entry name" value="Emfourin"/>
</dbReference>
<name>A0ABT1PWE6_9ACTN</name>
<evidence type="ECO:0000313" key="2">
    <source>
        <dbReference type="Proteomes" id="UP001057702"/>
    </source>
</evidence>
<organism evidence="1 2">
    <name type="scientific">Streptomyces humicola</name>
    <dbReference type="NCBI Taxonomy" id="2953240"/>
    <lineage>
        <taxon>Bacteria</taxon>
        <taxon>Bacillati</taxon>
        <taxon>Actinomycetota</taxon>
        <taxon>Actinomycetes</taxon>
        <taxon>Kitasatosporales</taxon>
        <taxon>Streptomycetaceae</taxon>
        <taxon>Streptomyces</taxon>
    </lineage>
</organism>
<dbReference type="Proteomes" id="UP001057702">
    <property type="component" value="Unassembled WGS sequence"/>
</dbReference>
<proteinExistence type="predicted"/>
<reference evidence="1" key="1">
    <citation type="submission" date="2022-06" db="EMBL/GenBank/DDBJ databases">
        <title>Draft genome sequence of Streptomyces sp. RB6PN25 isolated from peat swamp forest in Thailand.</title>
        <authorList>
            <person name="Duangmal K."/>
            <person name="Klaysubun C."/>
        </authorList>
    </citation>
    <scope>NUCLEOTIDE SEQUENCE</scope>
    <source>
        <strain evidence="1">RB6PN25</strain>
    </source>
</reference>
<evidence type="ECO:0008006" key="3">
    <source>
        <dbReference type="Google" id="ProtNLM"/>
    </source>
</evidence>
<protein>
    <recommendedName>
        <fullName evidence="3">Metalloprotease</fullName>
    </recommendedName>
</protein>
<keyword evidence="2" id="KW-1185">Reference proteome</keyword>
<accession>A0ABT1PWE6</accession>
<dbReference type="EMBL" id="JANFNG010000010">
    <property type="protein sequence ID" value="MCQ4081994.1"/>
    <property type="molecule type" value="Genomic_DNA"/>
</dbReference>
<evidence type="ECO:0000313" key="1">
    <source>
        <dbReference type="EMBL" id="MCQ4081994.1"/>
    </source>
</evidence>
<comment type="caution">
    <text evidence="1">The sequence shown here is derived from an EMBL/GenBank/DDBJ whole genome shotgun (WGS) entry which is preliminary data.</text>
</comment>
<gene>
    <name evidence="1" type="ORF">NGB36_15595</name>
</gene>
<dbReference type="Pfam" id="PF20242">
    <property type="entry name" value="Emfourin"/>
    <property type="match status" value="1"/>
</dbReference>
<sequence>MRIAVTRTGGFAGITRKAELETAGRPDAPQLTDLARAALAAGRSAAPPGARDAFQYEITIGDATIHCADPEVSEAQRALIRAVLSAEPGRPEDEV</sequence>
<dbReference type="RefSeq" id="WP_255920889.1">
    <property type="nucleotide sequence ID" value="NZ_JANFNG010000010.1"/>
</dbReference>